<dbReference type="InterPro" id="IPR029052">
    <property type="entry name" value="Metallo-depent_PP-like"/>
</dbReference>
<sequence length="1134" mass="122528">MINRKRWLSMLLAANVAMVSFIPAVHVKAKTNPVSDARSSSDRTEPIVTVGPSGKTLLANEETTTIAPGIQLHSFERFDARGWLNGEVMTVDLTNDAISTDLLFPGVITDAKPLSEMANEAGAVGAVNGDFFDINDTKAPLGSMIQNGTLLKGPQGSHTLTAGVNEQEIGQITDLFLEGTIKLPTGEVPLAAFNQSGIPANGIGLYTSVWGQAERPGGGSPVIEVEIKDGKVVKVSDQTGQGPIDENSFILVGREDGANQLEKLAVGDPIKVSYAPKVDGETLMEFAVGGNVKLVENGEVPADLDDRTSAPRTAVGFSEDGKTMILALVDGRQTDSRGMTYKELGELMKEYDAHQALNIDGGGSSTMIARKPGEENTEVVNNPSDGAEREIPNGIGIFAEAGSGELANFAVEPAIDSEHSHRVFPGLSRKFVGLGYDENYSPVETEGIKWKALPGDVGEFDQKGIFHAKKAGKAVAQAQIESAKGTSKLTVLGELDRLEATESSLGMEMGRESSFSVIGYDKNGYSAPIEPRDLELEYNQSVIEVKKSADGGYTVKPIQDGASTTISITTQGKETHLPVTIGLTTENVSNFESSEGWSSTKYPSSVGASMDVVPGREGNGIQLSYDFTTTTATRAAYLQASPRIELPGDVQKMGLWVHGDGNGAWLRTVIEDATGTNYTLTLADEVNWTGWKHVEATLPDGIQYPVKLWRIYPVETNQNDQYTGELIFDDLTVEVPPAIDFPEQSKDQEDPLVMQNEVMGKDRWKFAVLADSQFKASTSNSSQEKMARESLQQIVAEDPEFLVINGDLVDSAWKEDFELAKQVLEEEVGDAFPVYYIPGNHEIAGPGNLDHFLKVFEENRYTFDHKGTRFILLDTSTGSFRTSDFEQLIELKKSLNDAATNPSINNVVVFGHHPTRDPLPTKNSQLSDRKEADLIETWLTEFREGSKGKGAMYVSGHAHTVNVERVEGVPYMVVGSSGKSPYGSPTNGGFYAWTMFGVDPTPVQEKAAGPEEAAGNSKVRGTEWIQAEVRPLLEAITMDAPEELAVGETVEIQATGHQQSGLDFPLEYPASVLWEGDENVFVGSGAELQKAKESGKYTASFNTATNELTALARGAFSIKVTSNNMDAEMEIEVK</sequence>
<evidence type="ECO:0000259" key="3">
    <source>
        <dbReference type="Pfam" id="PF09992"/>
    </source>
</evidence>
<gene>
    <name evidence="4" type="ORF">GH754_07745</name>
</gene>
<dbReference type="OrthoDB" id="9809781at2"/>
<dbReference type="RefSeq" id="WP_153728143.1">
    <property type="nucleotide sequence ID" value="NZ_WJNH01000004.1"/>
</dbReference>
<dbReference type="Gene3D" id="3.60.21.10">
    <property type="match status" value="1"/>
</dbReference>
<proteinExistence type="predicted"/>
<name>A0A6G1X5K1_9BACI</name>
<evidence type="ECO:0000256" key="1">
    <source>
        <dbReference type="SAM" id="SignalP"/>
    </source>
</evidence>
<evidence type="ECO:0008006" key="6">
    <source>
        <dbReference type="Google" id="ProtNLM"/>
    </source>
</evidence>
<organism evidence="4 5">
    <name type="scientific">Salinibacillus xinjiangensis</name>
    <dbReference type="NCBI Taxonomy" id="1229268"/>
    <lineage>
        <taxon>Bacteria</taxon>
        <taxon>Bacillati</taxon>
        <taxon>Bacillota</taxon>
        <taxon>Bacilli</taxon>
        <taxon>Bacillales</taxon>
        <taxon>Bacillaceae</taxon>
        <taxon>Salinibacillus</taxon>
    </lineage>
</organism>
<dbReference type="EMBL" id="WJNH01000004">
    <property type="protein sequence ID" value="MRG86217.1"/>
    <property type="molecule type" value="Genomic_DNA"/>
</dbReference>
<protein>
    <recommendedName>
        <fullName evidence="6">Multidrug transporter</fullName>
    </recommendedName>
</protein>
<feature type="domain" description="Calcineurin-like phosphoesterase" evidence="2">
    <location>
        <begin position="765"/>
        <end position="960"/>
    </location>
</feature>
<dbReference type="SUPFAM" id="SSF56300">
    <property type="entry name" value="Metallo-dependent phosphatases"/>
    <property type="match status" value="1"/>
</dbReference>
<dbReference type="PANTHER" id="PTHR40446:SF2">
    <property type="entry name" value="N-ACETYLGLUCOSAMINE-1-PHOSPHODIESTER ALPHA-N-ACETYLGLUCOSAMINIDASE"/>
    <property type="match status" value="1"/>
</dbReference>
<reference evidence="4 5" key="1">
    <citation type="submission" date="2019-11" db="EMBL/GenBank/DDBJ databases">
        <authorList>
            <person name="Li J."/>
        </authorList>
    </citation>
    <scope>NUCLEOTIDE SEQUENCE [LARGE SCALE GENOMIC DNA]</scope>
    <source>
        <strain evidence="4 5">J4</strain>
    </source>
</reference>
<feature type="chain" id="PRO_5026142897" description="Multidrug transporter" evidence="1">
    <location>
        <begin position="30"/>
        <end position="1134"/>
    </location>
</feature>
<accession>A0A6G1X5K1</accession>
<dbReference type="InterPro" id="IPR004843">
    <property type="entry name" value="Calcineurin-like_PHP"/>
</dbReference>
<keyword evidence="1" id="KW-0732">Signal</keyword>
<evidence type="ECO:0000313" key="5">
    <source>
        <dbReference type="Proteomes" id="UP000480185"/>
    </source>
</evidence>
<dbReference type="Pfam" id="PF00149">
    <property type="entry name" value="Metallophos"/>
    <property type="match status" value="1"/>
</dbReference>
<dbReference type="GO" id="GO:0016787">
    <property type="term" value="F:hydrolase activity"/>
    <property type="evidence" value="ECO:0007669"/>
    <property type="project" value="InterPro"/>
</dbReference>
<dbReference type="Pfam" id="PF09992">
    <property type="entry name" value="NAGPA"/>
    <property type="match status" value="1"/>
</dbReference>
<comment type="caution">
    <text evidence="4">The sequence shown here is derived from an EMBL/GenBank/DDBJ whole genome shotgun (WGS) entry which is preliminary data.</text>
</comment>
<evidence type="ECO:0000313" key="4">
    <source>
        <dbReference type="EMBL" id="MRG86217.1"/>
    </source>
</evidence>
<dbReference type="InterPro" id="IPR018711">
    <property type="entry name" value="NAGPA"/>
</dbReference>
<feature type="domain" description="Phosphodiester glycosidase" evidence="3">
    <location>
        <begin position="224"/>
        <end position="398"/>
    </location>
</feature>
<keyword evidence="5" id="KW-1185">Reference proteome</keyword>
<feature type="signal peptide" evidence="1">
    <location>
        <begin position="1"/>
        <end position="29"/>
    </location>
</feature>
<dbReference type="Proteomes" id="UP000480185">
    <property type="component" value="Unassembled WGS sequence"/>
</dbReference>
<evidence type="ECO:0000259" key="2">
    <source>
        <dbReference type="Pfam" id="PF00149"/>
    </source>
</evidence>
<dbReference type="PANTHER" id="PTHR40446">
    <property type="entry name" value="N-ACETYLGLUCOSAMINE-1-PHOSPHODIESTER ALPHA-N-ACETYLGLUCOSAMINIDASE"/>
    <property type="match status" value="1"/>
</dbReference>
<dbReference type="AlphaFoldDB" id="A0A6G1X5K1"/>